<feature type="region of interest" description="Disordered" evidence="2">
    <location>
        <begin position="55"/>
        <end position="76"/>
    </location>
</feature>
<evidence type="ECO:0000313" key="5">
    <source>
        <dbReference type="EMBL" id="ADL11445.1"/>
    </source>
</evidence>
<dbReference type="eggNOG" id="ENOG5032RKK">
    <property type="taxonomic scope" value="Bacteria"/>
</dbReference>
<dbReference type="HOGENOM" id="CLU_139818_1_0_11"/>
<dbReference type="GO" id="GO:0003677">
    <property type="term" value="F:DNA binding"/>
    <property type="evidence" value="ECO:0007669"/>
    <property type="project" value="UniProtKB-KW"/>
</dbReference>
<sequence>MARREITQFFDDIDNTPLDESEVRVISFSFDGEDFTIDLSEENAEKFREAIRPYTEKASRTMSQRTPVGHDPKDVRQWAKSKKIDIAARGKIPQEVIDAYVQAHKR</sequence>
<dbReference type="STRING" id="681645.CpC231_1996"/>
<dbReference type="InterPro" id="IPR024412">
    <property type="entry name" value="Lsr2_dim_dom"/>
</dbReference>
<dbReference type="Gene3D" id="4.10.320.10">
    <property type="entry name" value="E3-binding domain"/>
    <property type="match status" value="1"/>
</dbReference>
<reference evidence="5 6" key="2">
    <citation type="journal article" date="2011" name="PLoS ONE">
        <title>Evidence for reductive genome evolution and lateral acquisition of virulence functions in two Corynebacterium pseudotuberculosis strains.</title>
        <authorList>
            <person name="Ruiz J.C."/>
            <person name="D'Afonseca V."/>
            <person name="Silva A."/>
            <person name="Ali A."/>
            <person name="Pinto A.C."/>
            <person name="Santos A.R."/>
            <person name="Rocha A.A."/>
            <person name="Lopes D.O."/>
            <person name="Dorella F.A."/>
            <person name="Pacheco L.G."/>
            <person name="Costa M.P."/>
            <person name="Turk M.Z."/>
            <person name="Seyffert N."/>
            <person name="Moraes P.M."/>
            <person name="Soares S.C."/>
            <person name="Almeida S.S."/>
            <person name="Castro T.L."/>
            <person name="Abreu V.A."/>
            <person name="Trost E."/>
            <person name="Baumbach J."/>
            <person name="Tauch A."/>
            <person name="Schneider M.P."/>
            <person name="McCulloch J."/>
            <person name="Cerdeira L.T."/>
            <person name="Ramos R.T."/>
            <person name="Zerlotini A."/>
            <person name="Dominitini A."/>
            <person name="Resende D.M."/>
            <person name="Coser E.M."/>
            <person name="Oliveira L.M."/>
            <person name="Pedrosa A.L."/>
            <person name="Vieira C.U."/>
            <person name="Guimaraes C.T."/>
            <person name="Bartholomeu D.C."/>
            <person name="Oliveira D.M."/>
            <person name="Santos F.R."/>
            <person name="Rabelo E.M."/>
            <person name="Lobo F.P."/>
            <person name="Franco G.R."/>
            <person name="Costa A.F."/>
            <person name="Castro I.M."/>
            <person name="Dias S.R."/>
            <person name="Ferro J.A."/>
            <person name="Ortega J.M."/>
            <person name="Paiva L.V."/>
            <person name="Goulart L.R."/>
            <person name="Almeida J.F."/>
            <person name="Ferro M.I."/>
            <person name="Carneiro N.P."/>
            <person name="Falcao P.R."/>
            <person name="Grynberg P."/>
            <person name="Teixeira S.M."/>
            <person name="Brommonschenkel S."/>
            <person name="Oliveira S.C."/>
            <person name="Meyer R."/>
            <person name="Moore R.J."/>
            <person name="Miyoshi A."/>
            <person name="Oliveira G.C."/>
            <person name="Azevedo V."/>
        </authorList>
    </citation>
    <scope>NUCLEOTIDE SEQUENCE [LARGE SCALE GENOMIC DNA]</scope>
    <source>
        <strain evidence="5 6">C231</strain>
    </source>
</reference>
<dbReference type="GO" id="GO:0016746">
    <property type="term" value="F:acyltransferase activity"/>
    <property type="evidence" value="ECO:0007669"/>
    <property type="project" value="InterPro"/>
</dbReference>
<dbReference type="Proteomes" id="UP000000276">
    <property type="component" value="Chromosome"/>
</dbReference>
<feature type="domain" description="Lsr2 DNA-binding" evidence="4">
    <location>
        <begin position="69"/>
        <end position="103"/>
    </location>
</feature>
<feature type="domain" description="Lsr2 dimerization" evidence="3">
    <location>
        <begin position="1"/>
        <end position="61"/>
    </location>
</feature>
<dbReference type="Gene3D" id="3.30.60.230">
    <property type="entry name" value="Lsr2, dimerization domain"/>
    <property type="match status" value="1"/>
</dbReference>
<protein>
    <submittedName>
        <fullName evidence="5">Lsr2 family protein</fullName>
    </submittedName>
</protein>
<dbReference type="EMBL" id="CP001829">
    <property type="protein sequence ID" value="ADL11445.1"/>
    <property type="molecule type" value="Genomic_DNA"/>
</dbReference>
<dbReference type="KEGG" id="cpq:CPC231_10110"/>
<dbReference type="OrthoDB" id="4113332at2"/>
<dbReference type="GeneID" id="93973668"/>
<evidence type="ECO:0000313" key="6">
    <source>
        <dbReference type="Proteomes" id="UP000000276"/>
    </source>
</evidence>
<dbReference type="AlphaFoldDB" id="D9QD19"/>
<evidence type="ECO:0000259" key="3">
    <source>
        <dbReference type="Pfam" id="PF11774"/>
    </source>
</evidence>
<dbReference type="InterPro" id="IPR036625">
    <property type="entry name" value="E3-bd_dom_sf"/>
</dbReference>
<gene>
    <name evidence="5" type="ORF">CPC231_10110</name>
</gene>
<dbReference type="InterPro" id="IPR055370">
    <property type="entry name" value="Lsr2_DNA-bd"/>
</dbReference>
<name>D9QD19_CORP2</name>
<evidence type="ECO:0000259" key="4">
    <source>
        <dbReference type="Pfam" id="PF23359"/>
    </source>
</evidence>
<reference evidence="5 6" key="1">
    <citation type="journal article" date="2011" name="J. Bacteriol.">
        <title>Complete genome sequence of Corynebacterium pseudotuberculosis I19, a strain isolated from a cow in Israel with bovine mastitis.</title>
        <authorList>
            <consortium name="Consortium: Rede Paraense de Genomica e Proteomica (RPGP)"/>
            <person name="Silva A."/>
            <person name="Schneider M.P."/>
            <person name="Cerdeira L."/>
            <person name="Barbosa M.S."/>
            <person name="Ramos R.T."/>
            <person name="Carneiro A.R."/>
            <person name="Santos R."/>
            <person name="Lima M."/>
            <person name="D'Afonseca V."/>
            <person name="Almeida S.S."/>
            <person name="Santos A.R."/>
            <person name="Soares S.C."/>
            <person name="Pinto A.C."/>
            <person name="Ali A."/>
            <person name="Dorella F.A."/>
            <person name="Rocha F."/>
            <person name="de Abreu V.A."/>
            <person name="Trost E."/>
            <person name="Tauch A."/>
            <person name="Shpigel N."/>
            <person name="Miyoshi A."/>
            <person name="Azevedo V."/>
        </authorList>
    </citation>
    <scope>NUCLEOTIDE SEQUENCE [LARGE SCALE GENOMIC DNA]</scope>
    <source>
        <strain evidence="5 6">C231</strain>
    </source>
</reference>
<dbReference type="PATRIC" id="fig|681645.3.peg.2101"/>
<organism evidence="5 6">
    <name type="scientific">Corynebacterium pseudotuberculosis (strain C231)</name>
    <dbReference type="NCBI Taxonomy" id="681645"/>
    <lineage>
        <taxon>Bacteria</taxon>
        <taxon>Bacillati</taxon>
        <taxon>Actinomycetota</taxon>
        <taxon>Actinomycetes</taxon>
        <taxon>Mycobacteriales</taxon>
        <taxon>Corynebacteriaceae</taxon>
        <taxon>Corynebacterium</taxon>
    </lineage>
</organism>
<proteinExistence type="predicted"/>
<keyword evidence="1" id="KW-0238">DNA-binding</keyword>
<evidence type="ECO:0000256" key="1">
    <source>
        <dbReference type="ARBA" id="ARBA00023125"/>
    </source>
</evidence>
<evidence type="ECO:0000256" key="2">
    <source>
        <dbReference type="SAM" id="MobiDB-lite"/>
    </source>
</evidence>
<dbReference type="Pfam" id="PF23359">
    <property type="entry name" value="Lsr2_DNA-bd"/>
    <property type="match status" value="1"/>
</dbReference>
<accession>D9QD19</accession>
<dbReference type="InterPro" id="IPR042261">
    <property type="entry name" value="Lsr2-like_dimerization"/>
</dbReference>
<dbReference type="Pfam" id="PF11774">
    <property type="entry name" value="Lsr2"/>
    <property type="match status" value="1"/>
</dbReference>
<keyword evidence="6" id="KW-1185">Reference proteome</keyword>
<dbReference type="RefSeq" id="WP_013242863.1">
    <property type="nucleotide sequence ID" value="NC_017301.2"/>
</dbReference>